<gene>
    <name evidence="8" type="ORF">TH4_17720</name>
</gene>
<evidence type="ECO:0000256" key="4">
    <source>
        <dbReference type="ARBA" id="ARBA00022723"/>
    </source>
</evidence>
<evidence type="ECO:0000256" key="5">
    <source>
        <dbReference type="ARBA" id="ARBA00023004"/>
    </source>
</evidence>
<dbReference type="InterPro" id="IPR006638">
    <property type="entry name" value="Elp3/MiaA/NifB-like_rSAM"/>
</dbReference>
<evidence type="ECO:0000256" key="6">
    <source>
        <dbReference type="ARBA" id="ARBA00023014"/>
    </source>
</evidence>
<dbReference type="InterPro" id="IPR050377">
    <property type="entry name" value="Radical_SAM_PqqE_MftC-like"/>
</dbReference>
<dbReference type="GO" id="GO:0051536">
    <property type="term" value="F:iron-sulfur cluster binding"/>
    <property type="evidence" value="ECO:0007669"/>
    <property type="project" value="UniProtKB-KW"/>
</dbReference>
<dbReference type="GO" id="GO:0006783">
    <property type="term" value="P:heme biosynthetic process"/>
    <property type="evidence" value="ECO:0007669"/>
    <property type="project" value="TreeGrafter"/>
</dbReference>
<proteinExistence type="predicted"/>
<keyword evidence="2" id="KW-0004">4Fe-4S</keyword>
<evidence type="ECO:0000313" key="9">
    <source>
        <dbReference type="Proteomes" id="UP000094009"/>
    </source>
</evidence>
<dbReference type="PANTHER" id="PTHR11228">
    <property type="entry name" value="RADICAL SAM DOMAIN PROTEIN"/>
    <property type="match status" value="1"/>
</dbReference>
<name>A0A853KX02_9PROT</name>
<dbReference type="AlphaFoldDB" id="A0A853KX02"/>
<dbReference type="InterPro" id="IPR023885">
    <property type="entry name" value="4Fe4S-binding_SPASM_dom"/>
</dbReference>
<dbReference type="GO" id="GO:0046872">
    <property type="term" value="F:metal ion binding"/>
    <property type="evidence" value="ECO:0007669"/>
    <property type="project" value="UniProtKB-KW"/>
</dbReference>
<comment type="cofactor">
    <cofactor evidence="1">
        <name>[4Fe-4S] cluster</name>
        <dbReference type="ChEBI" id="CHEBI:49883"/>
    </cofactor>
</comment>
<feature type="domain" description="Radical SAM core" evidence="7">
    <location>
        <begin position="44"/>
        <end position="258"/>
    </location>
</feature>
<evidence type="ECO:0000256" key="3">
    <source>
        <dbReference type="ARBA" id="ARBA00022691"/>
    </source>
</evidence>
<comment type="caution">
    <text evidence="8">The sequence shown here is derived from an EMBL/GenBank/DDBJ whole genome shotgun (WGS) entry which is preliminary data.</text>
</comment>
<dbReference type="PROSITE" id="PS51918">
    <property type="entry name" value="RADICAL_SAM"/>
    <property type="match status" value="1"/>
</dbReference>
<dbReference type="SFLD" id="SFLDG01067">
    <property type="entry name" value="SPASM/twitch_domain_containing"/>
    <property type="match status" value="1"/>
</dbReference>
<dbReference type="InterPro" id="IPR058240">
    <property type="entry name" value="rSAM_sf"/>
</dbReference>
<dbReference type="PANTHER" id="PTHR11228:SF7">
    <property type="entry name" value="PQQA PEPTIDE CYCLASE"/>
    <property type="match status" value="1"/>
</dbReference>
<dbReference type="Pfam" id="PF13186">
    <property type="entry name" value="SPASM"/>
    <property type="match status" value="1"/>
</dbReference>
<dbReference type="Gene3D" id="3.20.20.70">
    <property type="entry name" value="Aldolase class I"/>
    <property type="match status" value="1"/>
</dbReference>
<accession>A0A853KX02</accession>
<dbReference type="Pfam" id="PF04055">
    <property type="entry name" value="Radical_SAM"/>
    <property type="match status" value="1"/>
</dbReference>
<dbReference type="SUPFAM" id="SSF102114">
    <property type="entry name" value="Radical SAM enzymes"/>
    <property type="match status" value="1"/>
</dbReference>
<organism evidence="8 9">
    <name type="scientific">Thalassospira tepidiphila MCCC 1A03514</name>
    <dbReference type="NCBI Taxonomy" id="1177930"/>
    <lineage>
        <taxon>Bacteria</taxon>
        <taxon>Pseudomonadati</taxon>
        <taxon>Pseudomonadota</taxon>
        <taxon>Alphaproteobacteria</taxon>
        <taxon>Rhodospirillales</taxon>
        <taxon>Thalassospiraceae</taxon>
        <taxon>Thalassospira</taxon>
    </lineage>
</organism>
<dbReference type="SFLD" id="SFLDS00029">
    <property type="entry name" value="Radical_SAM"/>
    <property type="match status" value="1"/>
</dbReference>
<sequence length="337" mass="38760">MAKENKQFIEDDLTEIFSSGYTGKSHIGTRLLNMITDSKREQCPPFPRQIQVETTNICNHNCNFCAYTLMERPKRHIDRDLFKRIVTESYECGAREIGLFAGAEPLTCKWLDEYISFCKETGYEYQYISTNGALVGHDKFKKILDAGLNSIKFSVNGGDRETYKAVHGKDNFDKVIDNIRFVSAYREKVSQDVYLGVSFVGMPHTIASFDNLKSLISDYVDEILYYEASNQSGQMSEFPDPPYRDCHLPFNKAHFSLEGYMKACCNDYENLLAVESISNMSVKDAWHSKRFRDLRQRHIADDLEGTLCANCIRASKCKPQPLNTELVQHKTFWREEG</sequence>
<keyword evidence="5" id="KW-0408">Iron</keyword>
<dbReference type="SFLD" id="SFLDG01387">
    <property type="entry name" value="BtrN-like_SPASM_domain_contain"/>
    <property type="match status" value="1"/>
</dbReference>
<evidence type="ECO:0000256" key="2">
    <source>
        <dbReference type="ARBA" id="ARBA00022485"/>
    </source>
</evidence>
<dbReference type="InterPro" id="IPR013785">
    <property type="entry name" value="Aldolase_TIM"/>
</dbReference>
<dbReference type="Proteomes" id="UP000094009">
    <property type="component" value="Unassembled WGS sequence"/>
</dbReference>
<dbReference type="RefSeq" id="WP_064782075.1">
    <property type="nucleotide sequence ID" value="NZ_JPVZ01000009.1"/>
</dbReference>
<keyword evidence="4" id="KW-0479">Metal-binding</keyword>
<dbReference type="EMBL" id="JPVZ01000009">
    <property type="protein sequence ID" value="OAZ08481.1"/>
    <property type="molecule type" value="Genomic_DNA"/>
</dbReference>
<reference evidence="8 9" key="1">
    <citation type="submission" date="2014-07" db="EMBL/GenBank/DDBJ databases">
        <title>Draft genome sequence of Thalassospira tepidiphila 1-1B.</title>
        <authorList>
            <person name="Lai Q."/>
            <person name="Shao Z."/>
        </authorList>
    </citation>
    <scope>NUCLEOTIDE SEQUENCE [LARGE SCALE GENOMIC DNA]</scope>
    <source>
        <strain evidence="8 9">MCCC 1A03514</strain>
    </source>
</reference>
<dbReference type="CDD" id="cd01335">
    <property type="entry name" value="Radical_SAM"/>
    <property type="match status" value="1"/>
</dbReference>
<dbReference type="InterPro" id="IPR007197">
    <property type="entry name" value="rSAM"/>
</dbReference>
<evidence type="ECO:0000313" key="8">
    <source>
        <dbReference type="EMBL" id="OAZ08481.1"/>
    </source>
</evidence>
<keyword evidence="3" id="KW-0949">S-adenosyl-L-methionine</keyword>
<evidence type="ECO:0000259" key="7">
    <source>
        <dbReference type="PROSITE" id="PS51918"/>
    </source>
</evidence>
<protein>
    <recommendedName>
        <fullName evidence="7">Radical SAM core domain-containing protein</fullName>
    </recommendedName>
</protein>
<keyword evidence="6" id="KW-0411">Iron-sulfur</keyword>
<dbReference type="CDD" id="cd21109">
    <property type="entry name" value="SPASM"/>
    <property type="match status" value="1"/>
</dbReference>
<dbReference type="GO" id="GO:0003824">
    <property type="term" value="F:catalytic activity"/>
    <property type="evidence" value="ECO:0007669"/>
    <property type="project" value="InterPro"/>
</dbReference>
<evidence type="ECO:0000256" key="1">
    <source>
        <dbReference type="ARBA" id="ARBA00001966"/>
    </source>
</evidence>
<dbReference type="InterPro" id="IPR034391">
    <property type="entry name" value="AdoMet-like_SPASM_containing"/>
</dbReference>
<dbReference type="SMART" id="SM00729">
    <property type="entry name" value="Elp3"/>
    <property type="match status" value="1"/>
</dbReference>